<reference evidence="2 3" key="1">
    <citation type="submission" date="2019-02" db="EMBL/GenBank/DDBJ databases">
        <title>Deep-cultivation of Planctomycetes and their phenomic and genomic characterization uncovers novel biology.</title>
        <authorList>
            <person name="Wiegand S."/>
            <person name="Jogler M."/>
            <person name="Boedeker C."/>
            <person name="Pinto D."/>
            <person name="Vollmers J."/>
            <person name="Rivas-Marin E."/>
            <person name="Kohn T."/>
            <person name="Peeters S.H."/>
            <person name="Heuer A."/>
            <person name="Rast P."/>
            <person name="Oberbeckmann S."/>
            <person name="Bunk B."/>
            <person name="Jeske O."/>
            <person name="Meyerdierks A."/>
            <person name="Storesund J.E."/>
            <person name="Kallscheuer N."/>
            <person name="Luecker S."/>
            <person name="Lage O.M."/>
            <person name="Pohl T."/>
            <person name="Merkel B.J."/>
            <person name="Hornburger P."/>
            <person name="Mueller R.-W."/>
            <person name="Bruemmer F."/>
            <person name="Labrenz M."/>
            <person name="Spormann A.M."/>
            <person name="Op Den Camp H."/>
            <person name="Overmann J."/>
            <person name="Amann R."/>
            <person name="Jetten M.S.M."/>
            <person name="Mascher T."/>
            <person name="Medema M.H."/>
            <person name="Devos D.P."/>
            <person name="Kaster A.-K."/>
            <person name="Ovreas L."/>
            <person name="Rohde M."/>
            <person name="Galperin M.Y."/>
            <person name="Jogler C."/>
        </authorList>
    </citation>
    <scope>NUCLEOTIDE SEQUENCE [LARGE SCALE GENOMIC DNA]</scope>
    <source>
        <strain evidence="2 3">Pla22</strain>
    </source>
</reference>
<gene>
    <name evidence="2" type="ORF">Pla22_03600</name>
</gene>
<dbReference type="Proteomes" id="UP000316598">
    <property type="component" value="Unassembled WGS sequence"/>
</dbReference>
<name>A0A5C5WPF4_9BACT</name>
<protein>
    <submittedName>
        <fullName evidence="2">Uncharacterized protein</fullName>
    </submittedName>
</protein>
<dbReference type="OrthoDB" id="267944at2"/>
<proteinExistence type="predicted"/>
<keyword evidence="3" id="KW-1185">Reference proteome</keyword>
<sequence>MSADTRTRRFSERTIRQVRLDCTRALIRARFCPDRSEVSQLRCTDDRAESDEVFGNQLWYFEGIGVDELDRRHNVYGVVEYSLQFGLHELVEDGIFDSDYQRERFRHLYEREMHRPTWNHPAHHWLAAGLIMVTSIWLAYLLVRTLVA</sequence>
<organism evidence="2 3">
    <name type="scientific">Rubripirellula amarantea</name>
    <dbReference type="NCBI Taxonomy" id="2527999"/>
    <lineage>
        <taxon>Bacteria</taxon>
        <taxon>Pseudomonadati</taxon>
        <taxon>Planctomycetota</taxon>
        <taxon>Planctomycetia</taxon>
        <taxon>Pirellulales</taxon>
        <taxon>Pirellulaceae</taxon>
        <taxon>Rubripirellula</taxon>
    </lineage>
</organism>
<feature type="transmembrane region" description="Helical" evidence="1">
    <location>
        <begin position="125"/>
        <end position="143"/>
    </location>
</feature>
<dbReference type="AlphaFoldDB" id="A0A5C5WPF4"/>
<dbReference type="EMBL" id="SJPI01000001">
    <property type="protein sequence ID" value="TWT52734.1"/>
    <property type="molecule type" value="Genomic_DNA"/>
</dbReference>
<keyword evidence="1" id="KW-0472">Membrane</keyword>
<keyword evidence="1" id="KW-0812">Transmembrane</keyword>
<keyword evidence="1" id="KW-1133">Transmembrane helix</keyword>
<evidence type="ECO:0000313" key="3">
    <source>
        <dbReference type="Proteomes" id="UP000316598"/>
    </source>
</evidence>
<evidence type="ECO:0000256" key="1">
    <source>
        <dbReference type="SAM" id="Phobius"/>
    </source>
</evidence>
<comment type="caution">
    <text evidence="2">The sequence shown here is derived from an EMBL/GenBank/DDBJ whole genome shotgun (WGS) entry which is preliminary data.</text>
</comment>
<evidence type="ECO:0000313" key="2">
    <source>
        <dbReference type="EMBL" id="TWT52734.1"/>
    </source>
</evidence>
<accession>A0A5C5WPF4</accession>